<accession>A0ABV5FBM1</accession>
<dbReference type="InterPro" id="IPR011990">
    <property type="entry name" value="TPR-like_helical_dom_sf"/>
</dbReference>
<keyword evidence="3" id="KW-1185">Reference proteome</keyword>
<keyword evidence="1" id="KW-1133">Transmembrane helix</keyword>
<sequence>MNHNTDIPQELFEAIERYLNGTMDAPELKDFNDYLKIDPEFATQVKDIKTILLGIEVQAFKEQLEVFHDTIPKPQKEGLIKIRRISYSKLAAAVAVIIAISSIWFFSSSPNKRLYTTYFKPDPGLPTTSKSSMNNFDFYDAMIYYKHGDYKTAIKKWSILSDNKPNNDSINYFLGVAHLAYKKESEAIPYLERAVADSTFSLLKDAHYYLGLAYLSVDNVVLAKKHFNLSHSETSKMLLDQLE</sequence>
<keyword evidence="1" id="KW-0812">Transmembrane</keyword>
<comment type="caution">
    <text evidence="2">The sequence shown here is derived from an EMBL/GenBank/DDBJ whole genome shotgun (WGS) entry which is preliminary data.</text>
</comment>
<dbReference type="Gene3D" id="1.25.40.10">
    <property type="entry name" value="Tetratricopeptide repeat domain"/>
    <property type="match status" value="1"/>
</dbReference>
<evidence type="ECO:0000313" key="2">
    <source>
        <dbReference type="EMBL" id="MFB9056764.1"/>
    </source>
</evidence>
<keyword evidence="1" id="KW-0472">Membrane</keyword>
<organism evidence="2 3">
    <name type="scientific">Mariniflexile ostreae</name>
    <dbReference type="NCBI Taxonomy" id="1520892"/>
    <lineage>
        <taxon>Bacteria</taxon>
        <taxon>Pseudomonadati</taxon>
        <taxon>Bacteroidota</taxon>
        <taxon>Flavobacteriia</taxon>
        <taxon>Flavobacteriales</taxon>
        <taxon>Flavobacteriaceae</taxon>
        <taxon>Mariniflexile</taxon>
    </lineage>
</organism>
<dbReference type="EMBL" id="JBHMFC010000032">
    <property type="protein sequence ID" value="MFB9056764.1"/>
    <property type="molecule type" value="Genomic_DNA"/>
</dbReference>
<evidence type="ECO:0000256" key="1">
    <source>
        <dbReference type="SAM" id="Phobius"/>
    </source>
</evidence>
<dbReference type="Proteomes" id="UP001589585">
    <property type="component" value="Unassembled WGS sequence"/>
</dbReference>
<gene>
    <name evidence="2" type="ORF">ACFFU9_08420</name>
</gene>
<dbReference type="RefSeq" id="WP_379860962.1">
    <property type="nucleotide sequence ID" value="NZ_JBHMFC010000032.1"/>
</dbReference>
<name>A0ABV5FBM1_9FLAO</name>
<reference evidence="2 3" key="1">
    <citation type="submission" date="2024-09" db="EMBL/GenBank/DDBJ databases">
        <authorList>
            <person name="Sun Q."/>
            <person name="Mori K."/>
        </authorList>
    </citation>
    <scope>NUCLEOTIDE SEQUENCE [LARGE SCALE GENOMIC DNA]</scope>
    <source>
        <strain evidence="2 3">CECT 8622</strain>
    </source>
</reference>
<feature type="transmembrane region" description="Helical" evidence="1">
    <location>
        <begin position="90"/>
        <end position="107"/>
    </location>
</feature>
<proteinExistence type="predicted"/>
<evidence type="ECO:0000313" key="3">
    <source>
        <dbReference type="Proteomes" id="UP001589585"/>
    </source>
</evidence>
<protein>
    <submittedName>
        <fullName evidence="2">Tol-pal system YbgF family protein</fullName>
    </submittedName>
</protein>
<dbReference type="SUPFAM" id="SSF48452">
    <property type="entry name" value="TPR-like"/>
    <property type="match status" value="1"/>
</dbReference>